<dbReference type="Pfam" id="PF09479">
    <property type="entry name" value="Flg_new"/>
    <property type="match status" value="1"/>
</dbReference>
<dbReference type="RefSeq" id="WP_004292243.1">
    <property type="nucleotide sequence ID" value="NZ_CABKNQ010000017.1"/>
</dbReference>
<evidence type="ECO:0000313" key="3">
    <source>
        <dbReference type="Proteomes" id="UP000254424"/>
    </source>
</evidence>
<dbReference type="InterPro" id="IPR013378">
    <property type="entry name" value="InlB-like_B-rpt"/>
</dbReference>
<accession>A0A380Z982</accession>
<dbReference type="EMBL" id="UFSX01000002">
    <property type="protein sequence ID" value="SUV43533.1"/>
    <property type="molecule type" value="Genomic_DNA"/>
</dbReference>
<reference evidence="2 3" key="1">
    <citation type="submission" date="2018-06" db="EMBL/GenBank/DDBJ databases">
        <authorList>
            <consortium name="Pathogen Informatics"/>
            <person name="Doyle S."/>
        </authorList>
    </citation>
    <scope>NUCLEOTIDE SEQUENCE [LARGE SCALE GENOMIC DNA]</scope>
    <source>
        <strain evidence="2 3">NCTC11155</strain>
    </source>
</reference>
<dbReference type="Proteomes" id="UP000254424">
    <property type="component" value="Unassembled WGS sequence"/>
</dbReference>
<dbReference type="AlphaFoldDB" id="A0A380Z982"/>
<protein>
    <submittedName>
        <fullName evidence="2">Uncharacterized protein</fullName>
    </submittedName>
</protein>
<gene>
    <name evidence="2" type="ORF">NCTC11155_02929</name>
</gene>
<comment type="subcellular location">
    <subcellularLocation>
        <location evidence="1">Cell envelope</location>
    </subcellularLocation>
</comment>
<dbReference type="GO" id="GO:0030313">
    <property type="term" value="C:cell envelope"/>
    <property type="evidence" value="ECO:0007669"/>
    <property type="project" value="UniProtKB-SubCell"/>
</dbReference>
<dbReference type="Gene3D" id="2.60.40.4270">
    <property type="entry name" value="Listeria-Bacteroides repeat domain"/>
    <property type="match status" value="1"/>
</dbReference>
<dbReference type="OrthoDB" id="1099994at2"/>
<evidence type="ECO:0000313" key="2">
    <source>
        <dbReference type="EMBL" id="SUV43533.1"/>
    </source>
</evidence>
<evidence type="ECO:0000256" key="1">
    <source>
        <dbReference type="ARBA" id="ARBA00004196"/>
    </source>
</evidence>
<sequence>MKSLYKIGLYIGMIVLITLFPISCDDDEIDTTCQVTLVTNQNPGSEEDILQLTVQAGEFLKEPEMVREGFEFAGWYTDQASANNTKKDAEIKFKAYDLKTTPIYLDVTLYGRWVK</sequence>
<dbReference type="InterPro" id="IPR042229">
    <property type="entry name" value="Listeria/Bacterioides_rpt_sf"/>
</dbReference>
<dbReference type="STRING" id="483216.BACEGG_03640"/>
<name>A0A380Z982_9BACE</name>
<proteinExistence type="predicted"/>
<organism evidence="2 3">
    <name type="scientific">Bacteroides eggerthii</name>
    <dbReference type="NCBI Taxonomy" id="28111"/>
    <lineage>
        <taxon>Bacteria</taxon>
        <taxon>Pseudomonadati</taxon>
        <taxon>Bacteroidota</taxon>
        <taxon>Bacteroidia</taxon>
        <taxon>Bacteroidales</taxon>
        <taxon>Bacteroidaceae</taxon>
        <taxon>Bacteroides</taxon>
    </lineage>
</organism>
<dbReference type="GeneID" id="93069671"/>